<dbReference type="Gene3D" id="3.40.50.880">
    <property type="match status" value="1"/>
</dbReference>
<sequence length="252" mass="27137">MSDHIRIGVFMPNGAQFLDVATVDVLGVMSKEYLSVVSDMMPAHVAAIAPRVTIYYITTPSMGSEIPLTSGAVLKATHAYTDGEVAPGKLDVVVVPGPDPASVYEEGGLEWLRRQSETKGVDVLSVCTGLYVCASAGVADGKTASGPRGMQDDLRKKFPKVKLVGEDQRWVRDGDFWSSGGVTNGNELMAAYARECGRWPQTVAEIGLRLTEVGDKAQFYGESQRVFVLGMAWNIVKAWFVSWGVAGKQKTG</sequence>
<evidence type="ECO:0000313" key="3">
    <source>
        <dbReference type="Proteomes" id="UP000029964"/>
    </source>
</evidence>
<dbReference type="EMBL" id="JPKY01000098">
    <property type="protein sequence ID" value="KFH42283.1"/>
    <property type="molecule type" value="Genomic_DNA"/>
</dbReference>
<proteinExistence type="predicted"/>
<accession>A0A086SYV1</accession>
<protein>
    <recommendedName>
        <fullName evidence="1">DJ-1/PfpI domain-containing protein</fullName>
    </recommendedName>
</protein>
<evidence type="ECO:0000259" key="1">
    <source>
        <dbReference type="Pfam" id="PF01965"/>
    </source>
</evidence>
<dbReference type="Proteomes" id="UP000029964">
    <property type="component" value="Unassembled WGS sequence"/>
</dbReference>
<dbReference type="AlphaFoldDB" id="A0A086SYV1"/>
<dbReference type="InterPro" id="IPR052158">
    <property type="entry name" value="INH-QAR"/>
</dbReference>
<gene>
    <name evidence="2" type="ORF">ACRE_069820</name>
</gene>
<dbReference type="SUPFAM" id="SSF52317">
    <property type="entry name" value="Class I glutamine amidotransferase-like"/>
    <property type="match status" value="1"/>
</dbReference>
<dbReference type="PANTHER" id="PTHR43130:SF7">
    <property type="entry name" value="DJ-1_PFPI DOMAIN-CONTAINING PROTEIN"/>
    <property type="match status" value="1"/>
</dbReference>
<organism evidence="2 3">
    <name type="scientific">Hapsidospora chrysogenum (strain ATCC 11550 / CBS 779.69 / DSM 880 / IAM 14645 / JCM 23072 / IMI 49137)</name>
    <name type="common">Acremonium chrysogenum</name>
    <dbReference type="NCBI Taxonomy" id="857340"/>
    <lineage>
        <taxon>Eukaryota</taxon>
        <taxon>Fungi</taxon>
        <taxon>Dikarya</taxon>
        <taxon>Ascomycota</taxon>
        <taxon>Pezizomycotina</taxon>
        <taxon>Sordariomycetes</taxon>
        <taxon>Hypocreomycetidae</taxon>
        <taxon>Hypocreales</taxon>
        <taxon>Bionectriaceae</taxon>
        <taxon>Hapsidospora</taxon>
    </lineage>
</organism>
<dbReference type="PANTHER" id="PTHR43130">
    <property type="entry name" value="ARAC-FAMILY TRANSCRIPTIONAL REGULATOR"/>
    <property type="match status" value="1"/>
</dbReference>
<reference evidence="3" key="1">
    <citation type="journal article" date="2014" name="Genome Announc.">
        <title>Genome sequence and annotation of Acremonium chrysogenum, producer of the beta-lactam antibiotic cephalosporin C.</title>
        <authorList>
            <person name="Terfehr D."/>
            <person name="Dahlmann T.A."/>
            <person name="Specht T."/>
            <person name="Zadra I."/>
            <person name="Kuernsteiner H."/>
            <person name="Kueck U."/>
        </authorList>
    </citation>
    <scope>NUCLEOTIDE SEQUENCE [LARGE SCALE GENOMIC DNA]</scope>
    <source>
        <strain evidence="3">ATCC 11550 / CBS 779.69 / DSM 880 / IAM 14645 / JCM 23072 / IMI 49137</strain>
    </source>
</reference>
<dbReference type="InterPro" id="IPR029062">
    <property type="entry name" value="Class_I_gatase-like"/>
</dbReference>
<name>A0A086SYV1_HAPC1</name>
<dbReference type="InterPro" id="IPR002818">
    <property type="entry name" value="DJ-1/PfpI"/>
</dbReference>
<keyword evidence="3" id="KW-1185">Reference proteome</keyword>
<dbReference type="OrthoDB" id="543156at2759"/>
<dbReference type="HOGENOM" id="CLU_000445_44_8_1"/>
<feature type="domain" description="DJ-1/PfpI" evidence="1">
    <location>
        <begin position="60"/>
        <end position="193"/>
    </location>
</feature>
<dbReference type="Pfam" id="PF01965">
    <property type="entry name" value="DJ-1_PfpI"/>
    <property type="match status" value="1"/>
</dbReference>
<evidence type="ECO:0000313" key="2">
    <source>
        <dbReference type="EMBL" id="KFH42283.1"/>
    </source>
</evidence>
<comment type="caution">
    <text evidence="2">The sequence shown here is derived from an EMBL/GenBank/DDBJ whole genome shotgun (WGS) entry which is preliminary data.</text>
</comment>